<evidence type="ECO:0000313" key="2">
    <source>
        <dbReference type="Proteomes" id="UP001214530"/>
    </source>
</evidence>
<dbReference type="Proteomes" id="UP001214530">
    <property type="component" value="Chromosome"/>
</dbReference>
<dbReference type="PROSITE" id="PS51257">
    <property type="entry name" value="PROKAR_LIPOPROTEIN"/>
    <property type="match status" value="1"/>
</dbReference>
<gene>
    <name evidence="1" type="ORF">P0Y49_21735</name>
</gene>
<proteinExistence type="predicted"/>
<sequence>MKKILILMTIMTAFLLQSCDKKGPGDNYDFSNSLPPYVALTATTPITVKKGTVANVSFLVKTAIQQAVTITYKVEGAVNLPSQTVVLPRGVLTTTIAVPTVAAVITPPATSTTATLTLLSAVKADGTVLTIGSKNNPADQKVLITIN</sequence>
<evidence type="ECO:0000313" key="1">
    <source>
        <dbReference type="EMBL" id="WEK19400.1"/>
    </source>
</evidence>
<dbReference type="AlphaFoldDB" id="A0AAJ5W895"/>
<accession>A0AAJ5W895</accession>
<protein>
    <submittedName>
        <fullName evidence="1">Uncharacterized protein</fullName>
    </submittedName>
</protein>
<reference evidence="1" key="1">
    <citation type="submission" date="2023-03" db="EMBL/GenBank/DDBJ databases">
        <title>Andean soil-derived lignocellulolytic bacterial consortium as a source of novel taxa and putative plastic-active enzymes.</title>
        <authorList>
            <person name="Diaz-Garcia L."/>
            <person name="Chuvochina M."/>
            <person name="Feuerriegel G."/>
            <person name="Bunk B."/>
            <person name="Sproer C."/>
            <person name="Streit W.R."/>
            <person name="Rodriguez L.M."/>
            <person name="Overmann J."/>
            <person name="Jimenez D.J."/>
        </authorList>
    </citation>
    <scope>NUCLEOTIDE SEQUENCE</scope>
    <source>
        <strain evidence="1">MAG 3858</strain>
    </source>
</reference>
<name>A0AAJ5W895_9SPHI</name>
<organism evidence="1 2">
    <name type="scientific">Candidatus Pedobacter colombiensis</name>
    <dbReference type="NCBI Taxonomy" id="3121371"/>
    <lineage>
        <taxon>Bacteria</taxon>
        <taxon>Pseudomonadati</taxon>
        <taxon>Bacteroidota</taxon>
        <taxon>Sphingobacteriia</taxon>
        <taxon>Sphingobacteriales</taxon>
        <taxon>Sphingobacteriaceae</taxon>
        <taxon>Pedobacter</taxon>
    </lineage>
</organism>
<dbReference type="EMBL" id="CP119313">
    <property type="protein sequence ID" value="WEK19400.1"/>
    <property type="molecule type" value="Genomic_DNA"/>
</dbReference>